<dbReference type="HOGENOM" id="CLU_3346171_0_0_14"/>
<evidence type="ECO:0000313" key="2">
    <source>
        <dbReference type="Proteomes" id="UP000007756"/>
    </source>
</evidence>
<dbReference type="Proteomes" id="UP000007756">
    <property type="component" value="Chromosome"/>
</dbReference>
<evidence type="ECO:0000313" key="1">
    <source>
        <dbReference type="EMBL" id="ADK87015.1"/>
    </source>
</evidence>
<organism evidence="1 2">
    <name type="scientific">Mycoplasmoides pneumoniae (strain ATCC 15531 / DSM 23978 / CIP 103766 / NBRC 14401 / NCTC 10119 / FH)</name>
    <name type="common">Mycoplasma pneumoniae</name>
    <dbReference type="NCBI Taxonomy" id="722438"/>
    <lineage>
        <taxon>Bacteria</taxon>
        <taxon>Bacillati</taxon>
        <taxon>Mycoplasmatota</taxon>
        <taxon>Mycoplasmoidales</taxon>
        <taxon>Mycoplasmoidaceae</taxon>
        <taxon>Mycoplasmoides</taxon>
    </lineage>
</organism>
<gene>
    <name evidence="1" type="ordered locus">MPNE_0507</name>
</gene>
<dbReference type="PaxDb" id="722438-MPNE_0507"/>
<dbReference type="KEGG" id="mpj:MPNE_0507"/>
<dbReference type="EMBL" id="CP002077">
    <property type="protein sequence ID" value="ADK87015.1"/>
    <property type="molecule type" value="Genomic_DNA"/>
</dbReference>
<reference evidence="1 2" key="1">
    <citation type="journal article" date="2010" name="Appl. Environ. Microbiol.">
        <title>Targeted chromosomal knockouts in Mycoplasma pneumoniae.</title>
        <authorList>
            <person name="Krishnakumar R."/>
            <person name="Assad-Garcia N."/>
            <person name="Benders G.A."/>
            <person name="Phan Q."/>
            <person name="Montague M.G."/>
            <person name="Glass J.I."/>
        </authorList>
    </citation>
    <scope>NUCLEOTIDE SEQUENCE [LARGE SCALE GENOMIC DNA]</scope>
    <source>
        <strain evidence="2">ATCC 15531 / DSM 22911 / NBRC 14401 / NCTC 10119 / FH</strain>
    </source>
</reference>
<protein>
    <submittedName>
        <fullName evidence="1">Uncharacterized protein</fullName>
    </submittedName>
</protein>
<dbReference type="PATRIC" id="fig|722438.3.peg.489"/>
<accession>A0A0H3DL94</accession>
<proteinExistence type="predicted"/>
<name>A0A0H3DL94_MYCPB</name>
<dbReference type="AlphaFoldDB" id="A0A0H3DL94"/>
<sequence>MTVARIGKTEVGNVEQFKFLFLNFKNKTNWKNGLKSA</sequence>